<dbReference type="OrthoDB" id="3820697at2"/>
<protein>
    <submittedName>
        <fullName evidence="2">DNA-binding protein</fullName>
    </submittedName>
</protein>
<feature type="domain" description="Bacterial bifunctional deaminase-reductase C-terminal" evidence="1">
    <location>
        <begin position="4"/>
        <end position="177"/>
    </location>
</feature>
<evidence type="ECO:0000259" key="1">
    <source>
        <dbReference type="Pfam" id="PF01872"/>
    </source>
</evidence>
<accession>A0A512SZS5</accession>
<dbReference type="GO" id="GO:0008703">
    <property type="term" value="F:5-amino-6-(5-phosphoribosylamino)uracil reductase activity"/>
    <property type="evidence" value="ECO:0007669"/>
    <property type="project" value="InterPro"/>
</dbReference>
<dbReference type="Gene3D" id="3.40.430.10">
    <property type="entry name" value="Dihydrofolate Reductase, subunit A"/>
    <property type="match status" value="1"/>
</dbReference>
<evidence type="ECO:0000313" key="2">
    <source>
        <dbReference type="EMBL" id="GEQ13466.1"/>
    </source>
</evidence>
<organism evidence="2 3">
    <name type="scientific">Knoellia locipacati</name>
    <dbReference type="NCBI Taxonomy" id="882824"/>
    <lineage>
        <taxon>Bacteria</taxon>
        <taxon>Bacillati</taxon>
        <taxon>Actinomycetota</taxon>
        <taxon>Actinomycetes</taxon>
        <taxon>Micrococcales</taxon>
        <taxon>Intrasporangiaceae</taxon>
        <taxon>Knoellia</taxon>
    </lineage>
</organism>
<reference evidence="2 3" key="1">
    <citation type="submission" date="2019-07" db="EMBL/GenBank/DDBJ databases">
        <title>Whole genome shotgun sequence of Knoellia locipacati NBRC 109775.</title>
        <authorList>
            <person name="Hosoyama A."/>
            <person name="Uohara A."/>
            <person name="Ohji S."/>
            <person name="Ichikawa N."/>
        </authorList>
    </citation>
    <scope>NUCLEOTIDE SEQUENCE [LARGE SCALE GENOMIC DNA]</scope>
    <source>
        <strain evidence="2 3">NBRC 109775</strain>
    </source>
</reference>
<dbReference type="EMBL" id="BKBA01000005">
    <property type="protein sequence ID" value="GEQ13466.1"/>
    <property type="molecule type" value="Genomic_DNA"/>
</dbReference>
<dbReference type="InterPro" id="IPR050765">
    <property type="entry name" value="Riboflavin_Biosynth_HTPR"/>
</dbReference>
<dbReference type="PANTHER" id="PTHR38011:SF12">
    <property type="entry name" value="BIFUNCTIONAL DEAMINASE-REDUCTASE DOMAIN PROTEIN"/>
    <property type="match status" value="1"/>
</dbReference>
<comment type="caution">
    <text evidence="2">The sequence shown here is derived from an EMBL/GenBank/DDBJ whole genome shotgun (WGS) entry which is preliminary data.</text>
</comment>
<dbReference type="PANTHER" id="PTHR38011">
    <property type="entry name" value="DIHYDROFOLATE REDUCTASE FAMILY PROTEIN (AFU_ORTHOLOGUE AFUA_8G06820)"/>
    <property type="match status" value="1"/>
</dbReference>
<dbReference type="RefSeq" id="WP_147063776.1">
    <property type="nucleotide sequence ID" value="NZ_BAABDN010000001.1"/>
</dbReference>
<dbReference type="AlphaFoldDB" id="A0A512SZS5"/>
<dbReference type="Pfam" id="PF01872">
    <property type="entry name" value="RibD_C"/>
    <property type="match status" value="1"/>
</dbReference>
<dbReference type="InterPro" id="IPR024072">
    <property type="entry name" value="DHFR-like_dom_sf"/>
</dbReference>
<evidence type="ECO:0000313" key="3">
    <source>
        <dbReference type="Proteomes" id="UP000321793"/>
    </source>
</evidence>
<gene>
    <name evidence="2" type="ORF">KLO01_15130</name>
</gene>
<keyword evidence="2" id="KW-0238">DNA-binding</keyword>
<dbReference type="SUPFAM" id="SSF53597">
    <property type="entry name" value="Dihydrofolate reductase-like"/>
    <property type="match status" value="1"/>
</dbReference>
<keyword evidence="3" id="KW-1185">Reference proteome</keyword>
<proteinExistence type="predicted"/>
<dbReference type="GO" id="GO:0009231">
    <property type="term" value="P:riboflavin biosynthetic process"/>
    <property type="evidence" value="ECO:0007669"/>
    <property type="project" value="InterPro"/>
</dbReference>
<sequence>MTSVVADISVSVDGFVTGPNPGPGNGLGDGAQGLHAWVFSGHEVDRAVLEEASAASGAVVMGRHLFDVVDGPDGWNDEMGYGADVDARPPFFVVTSSEPPAVRLADSHDFTFVLEGPAAAVELARAAAGGRDVYVMGGGEVVRGCLDAGVVDRLVLHISPLLLGSGAPLFDGAVPRALVQRDVRVSPSAVHVTWEVDR</sequence>
<dbReference type="InterPro" id="IPR002734">
    <property type="entry name" value="RibDG_C"/>
</dbReference>
<dbReference type="GO" id="GO:0003677">
    <property type="term" value="F:DNA binding"/>
    <property type="evidence" value="ECO:0007669"/>
    <property type="project" value="UniProtKB-KW"/>
</dbReference>
<dbReference type="Proteomes" id="UP000321793">
    <property type="component" value="Unassembled WGS sequence"/>
</dbReference>
<name>A0A512SZS5_9MICO</name>